<dbReference type="Pfam" id="PF20421">
    <property type="entry name" value="DHR-2_Lobe_C"/>
    <property type="match status" value="1"/>
</dbReference>
<dbReference type="STRING" id="1071381.G8BPD1"/>
<dbReference type="GeneID" id="11534966"/>
<proteinExistence type="inferred from homology"/>
<dbReference type="Pfam" id="PF16172">
    <property type="entry name" value="DOCK_N"/>
    <property type="match status" value="1"/>
</dbReference>
<evidence type="ECO:0000313" key="3">
    <source>
        <dbReference type="EMBL" id="CCE61862.1"/>
    </source>
</evidence>
<dbReference type="InterPro" id="IPR057500">
    <property type="entry name" value="C2_DCK1_4th"/>
</dbReference>
<reference evidence="3 4" key="1">
    <citation type="journal article" date="2011" name="Proc. Natl. Acad. Sci. U.S.A.">
        <title>Evolutionary erosion of yeast sex chromosomes by mating-type switching accidents.</title>
        <authorList>
            <person name="Gordon J.L."/>
            <person name="Armisen D."/>
            <person name="Proux-Wera E."/>
            <person name="Oheigeartaigh S.S."/>
            <person name="Byrne K.P."/>
            <person name="Wolfe K.H."/>
        </authorList>
    </citation>
    <scope>NUCLEOTIDE SEQUENCE [LARGE SCALE GENOMIC DNA]</scope>
    <source>
        <strain evidence="4">ATCC 24235 / CBS 4417 / NBRC 1672 / NRRL Y-8282 / UCD 70-5</strain>
    </source>
</reference>
<protein>
    <recommendedName>
        <fullName evidence="2">DOCKER domain-containing protein</fullName>
    </recommendedName>
</protein>
<dbReference type="InterPro" id="IPR043161">
    <property type="entry name" value="DOCK_C_lobe_A"/>
</dbReference>
<dbReference type="InterPro" id="IPR043162">
    <property type="entry name" value="DOCK_C_lobe_C"/>
</dbReference>
<organism evidence="3 4">
    <name type="scientific">Tetrapisispora phaffii (strain ATCC 24235 / CBS 4417 / NBRC 1672 / NRRL Y-8282 / UCD 70-5)</name>
    <name type="common">Yeast</name>
    <name type="synonym">Fabospora phaffii</name>
    <dbReference type="NCBI Taxonomy" id="1071381"/>
    <lineage>
        <taxon>Eukaryota</taxon>
        <taxon>Fungi</taxon>
        <taxon>Dikarya</taxon>
        <taxon>Ascomycota</taxon>
        <taxon>Saccharomycotina</taxon>
        <taxon>Saccharomycetes</taxon>
        <taxon>Saccharomycetales</taxon>
        <taxon>Saccharomycetaceae</taxon>
        <taxon>Tetrapisispora</taxon>
    </lineage>
</organism>
<dbReference type="OrthoDB" id="18896at2759"/>
<dbReference type="InterPro" id="IPR032376">
    <property type="entry name" value="DOCK_N"/>
</dbReference>
<name>G8BPD1_TETPH</name>
<dbReference type="Gene3D" id="1.25.40.410">
    <property type="match status" value="1"/>
</dbReference>
<sequence>MAPGNYKVAKQSNVNDDTWIPMDNFIHAIMVKPFLPLSKLSSLKDYSNNYQDLYPGSELYIFEQTKIKNRSRAYLCWDPLPQDYVARANSLGSKLPDVSTKTTIFPTKYATLNPTRYTGDVPSLKIHHSKVQSLNESKISMPDNFMNQLKNSDKLENTILVEYLKLDKKPRIPDFPIFRFDERPVRDEFGPILSLLGSYIMVSYTNNEMNAYEQLTKLYCQLEKIHIKLRFNLYTNDNKSFLIRHATSIHSKACKHLTQDIKKELRNSKLNDKRNLSNKIDSSGFNGIFARDVNTGELLALGNSDISTFMTSSIFFGFLNDFPLTNLEAIHSLNINKNKEFFEFTPVGMLIEVLDINNDANGLDPKFSNVSASMYLRTKDIILTDSFTVNIKTDNILSLDNISTALFSNIDEEKAENETIYLVVVLYEDIPIKISSKTKSTYDFTGATSSPEFNFLDSVKRGISVGVADITRVFSNKKGALNTGVAYKFKVNLFGSYFEPASSISNTREYSSTGGWGELIENIVKSSTKGVVVNPRAIYLWISIKEFRGKLELNRIIDSNNFAIKNIPQYGYDASLNPEERVMLKIGRVSILTDDNIRSNVRLISVRIVSKNANLLFSTSSTDEKTNDWSFISAIPGEILGDEIRVTGIEQLMDNESISVYVYFNGFLSGTGEIDIFKDNKLCLTQGFEELILPSFNHNCKIIIELSKVYFGNKFCVPDDVSNFLNYDNICNHQITNEQTGLEKVLYLERVVRKLNSVDIKIIQKYTTEIFTKYIMLFCEINEIDVDYDLKKEAIMAITGSGSELHLKSLIDNKTFKRKIFDFSLSYSVDNNDVLPDKTKYGTYLFRAIEELLANKDKKFRHFRFACLQLYVYVVTFITINGKVEDPTGLIKKSISFYCENVLTLASGSDNFSAEEQCLIIKDMDSVIELIHNWFPPNELLYFIEQMLLSSEDKLIYETYISGLSDANEQQYVYEKLSLILKVLRLQKLKDIMYDTNDDKLDNARFISAVMDFTLNIYQASLNGQFNILVMRICNSVILEILLNVKKDIIQKNLFRLLPEFCRIFLVVEKYCQNEHHFRPKRLFSNLFPDAAPPDIYTVGSSMGSVVLVEILLELATIISKLVFLTENLYGNSLSIITIMKDINGHILSKHFRSKYYSSFINIDSLVLIINIVKRFVKGTFYPSDLLLSITAMFLKISNLMLLMYKDFLISTIETDDNDTLEHFNSKLWIEYLKLTLKIFNHRLSFNRNLAIIPRKAIHKICGDVNELSKTIFIECWDSLESRDDKTENIKNYGVNILSFRQRYLVFDSPSLLRHILSLALRIDEESMLIGSRIILQMLLTSWKIKKALSDVKILIVLAFYNLSMLNPIIFENLDHVKFIRANFSIMNIRKYDGKLIECLLLFYNEISQFLLLLIHTQSTPDIEEYANSRTMLQLDVLSYLLDAKRPLQFYKLLSELFNQYIERKDFVQAALCLEHVANTYDWNPTDYLDELTFFSLPSQSSFERKESLYIKSAEYFVKGSKLEKALTIYKDLATAYENINYNLNGLSFVYLQISKIYKDLQTLDRLDPSYFCVMFLGYGFPASKRNKMFIYEGMPFEHISSMHARLLRYHQGSTIVNSLNNAMELKNAPTVGKFLYVTTVEPQLNISDEYYSSETNYDLANKVRTYVENRDLKTFVSLRRLPGSTSVVDLWVEEDKYVTAATFPTLMNYSEIVSIVIKKLSPIENATRMLQLKIQELCSFENICCKTITEKGPSSIIYLEMSRCVTGTISAPINGGIIQYKEFFEMSQLANKPTEEEFIILTKLFDELAMVLGRCLVLLRKIIPSDELEKSHAALVSQFKKNFKNEILKNNILIEDMPIEKLTKLKSKHSTK</sequence>
<dbReference type="GO" id="GO:0005085">
    <property type="term" value="F:guanyl-nucleotide exchange factor activity"/>
    <property type="evidence" value="ECO:0007669"/>
    <property type="project" value="InterPro"/>
</dbReference>
<feature type="domain" description="DOCKER" evidence="2">
    <location>
        <begin position="1441"/>
        <end position="1856"/>
    </location>
</feature>
<dbReference type="GO" id="GO:0005886">
    <property type="term" value="C:plasma membrane"/>
    <property type="evidence" value="ECO:0007669"/>
    <property type="project" value="EnsemblFungi"/>
</dbReference>
<dbReference type="PANTHER" id="PTHR45653">
    <property type="entry name" value="DEDICATOR OF CYTOKINESIS"/>
    <property type="match status" value="1"/>
</dbReference>
<dbReference type="CDD" id="cd11684">
    <property type="entry name" value="DHR2_DOCK"/>
    <property type="match status" value="1"/>
</dbReference>
<dbReference type="GO" id="GO:0005739">
    <property type="term" value="C:mitochondrion"/>
    <property type="evidence" value="ECO:0007669"/>
    <property type="project" value="EnsemblFungi"/>
</dbReference>
<dbReference type="OMA" id="KPIFFDP"/>
<keyword evidence="4" id="KW-1185">Reference proteome</keyword>
<evidence type="ECO:0000313" key="4">
    <source>
        <dbReference type="Proteomes" id="UP000005666"/>
    </source>
</evidence>
<dbReference type="GO" id="GO:0007264">
    <property type="term" value="P:small GTPase-mediated signal transduction"/>
    <property type="evidence" value="ECO:0007669"/>
    <property type="project" value="InterPro"/>
</dbReference>
<dbReference type="InterPro" id="IPR046773">
    <property type="entry name" value="DOCKER_Lobe_C"/>
</dbReference>
<gene>
    <name evidence="3" type="primary">TPHA0B01900</name>
    <name evidence="3" type="ordered locus">TPHA_0B01900</name>
</gene>
<dbReference type="InterPro" id="IPR026791">
    <property type="entry name" value="DOCK"/>
</dbReference>
<dbReference type="Proteomes" id="UP000005666">
    <property type="component" value="Chromosome 2"/>
</dbReference>
<dbReference type="EMBL" id="HE612857">
    <property type="protein sequence ID" value="CCE61862.1"/>
    <property type="molecule type" value="Genomic_DNA"/>
</dbReference>
<dbReference type="RefSeq" id="XP_003684296.1">
    <property type="nucleotide sequence ID" value="XM_003684248.1"/>
</dbReference>
<dbReference type="Gene3D" id="1.20.58.740">
    <property type="match status" value="1"/>
</dbReference>
<accession>G8BPD1</accession>
<dbReference type="eggNOG" id="KOG1998">
    <property type="taxonomic scope" value="Eukaryota"/>
</dbReference>
<dbReference type="HOGENOM" id="CLU_238900_0_0_1"/>
<evidence type="ECO:0000256" key="1">
    <source>
        <dbReference type="PROSITE-ProRule" id="PRU00984"/>
    </source>
</evidence>
<comment type="similarity">
    <text evidence="1">Belongs to the DOCK family.</text>
</comment>
<dbReference type="PROSITE" id="PS51651">
    <property type="entry name" value="DOCKER"/>
    <property type="match status" value="1"/>
</dbReference>
<dbReference type="GO" id="GO:0000422">
    <property type="term" value="P:autophagy of mitochondrion"/>
    <property type="evidence" value="ECO:0007669"/>
    <property type="project" value="EnsemblFungi"/>
</dbReference>
<evidence type="ECO:0000259" key="2">
    <source>
        <dbReference type="PROSITE" id="PS51651"/>
    </source>
</evidence>
<dbReference type="PANTHER" id="PTHR45653:SF10">
    <property type="entry name" value="MYOBLAST CITY, ISOFORM B"/>
    <property type="match status" value="1"/>
</dbReference>
<dbReference type="Pfam" id="PF25338">
    <property type="entry name" value="C2_DCK_4th"/>
    <property type="match status" value="1"/>
</dbReference>
<dbReference type="KEGG" id="tpf:TPHA_0B01900"/>
<dbReference type="InterPro" id="IPR027357">
    <property type="entry name" value="DOCKER_dom"/>
</dbReference>
<dbReference type="GO" id="GO:0031267">
    <property type="term" value="F:small GTPase binding"/>
    <property type="evidence" value="ECO:0007669"/>
    <property type="project" value="TreeGrafter"/>
</dbReference>